<feature type="domain" description="Pyrroline-5-carboxylate reductase catalytic N-terminal" evidence="2">
    <location>
        <begin position="2"/>
        <end position="83"/>
    </location>
</feature>
<dbReference type="EMBL" id="CP045737">
    <property type="protein sequence ID" value="QGG41258.1"/>
    <property type="molecule type" value="Genomic_DNA"/>
</dbReference>
<keyword evidence="4" id="KW-1185">Reference proteome</keyword>
<evidence type="ECO:0000313" key="4">
    <source>
        <dbReference type="Proteomes" id="UP000392064"/>
    </source>
</evidence>
<evidence type="ECO:0000313" key="3">
    <source>
        <dbReference type="EMBL" id="QGG41258.1"/>
    </source>
</evidence>
<evidence type="ECO:0000259" key="2">
    <source>
        <dbReference type="Pfam" id="PF03807"/>
    </source>
</evidence>
<dbReference type="Gene3D" id="3.40.50.720">
    <property type="entry name" value="NAD(P)-binding Rossmann-like Domain"/>
    <property type="match status" value="1"/>
</dbReference>
<name>A0A5Q2MF40_9ACTN</name>
<dbReference type="InterPro" id="IPR036291">
    <property type="entry name" value="NAD(P)-bd_dom_sf"/>
</dbReference>
<reference evidence="3 4" key="1">
    <citation type="submission" date="2019-11" db="EMBL/GenBank/DDBJ databases">
        <authorList>
            <person name="Li J."/>
        </authorList>
    </citation>
    <scope>NUCLEOTIDE SEQUENCE [LARGE SCALE GENOMIC DNA]</scope>
    <source>
        <strain evidence="3 4">MF47</strain>
    </source>
</reference>
<gene>
    <name evidence="3" type="ORF">GEV26_07700</name>
</gene>
<dbReference type="Proteomes" id="UP000392064">
    <property type="component" value="Chromosome"/>
</dbReference>
<dbReference type="AlphaFoldDB" id="A0A5Q2MF40"/>
<organism evidence="3 4">
    <name type="scientific">Aeromicrobium yanjiei</name>
    <dbReference type="NCBI Taxonomy" id="2662028"/>
    <lineage>
        <taxon>Bacteria</taxon>
        <taxon>Bacillati</taxon>
        <taxon>Actinomycetota</taxon>
        <taxon>Actinomycetes</taxon>
        <taxon>Propionibacteriales</taxon>
        <taxon>Nocardioidaceae</taxon>
        <taxon>Aeromicrobium</taxon>
    </lineage>
</organism>
<sequence>MRVAVLGTGKVGSALGTKLASTGHEVLYGSRNPSDVAGTRSHRDAVEWADVVITALPGTDVVAALDAGGADVLGDKVVLDPSAAFTAEMAMAYPGDSVAQRVQARFPRARVVKTLNTMNFTIMVDPMSSLAAASVFVSGDDSKAKSVVRLLLGDLGWPEESVLDLGGVETALATEHLAPLFFATARALGTPTFNFAVSRAA</sequence>
<dbReference type="InterPro" id="IPR051267">
    <property type="entry name" value="STEAP_metalloreductase"/>
</dbReference>
<keyword evidence="1" id="KW-0560">Oxidoreductase</keyword>
<proteinExistence type="predicted"/>
<dbReference type="KEGG" id="aef:GEV26_07700"/>
<dbReference type="SUPFAM" id="SSF51735">
    <property type="entry name" value="NAD(P)-binding Rossmann-fold domains"/>
    <property type="match status" value="1"/>
</dbReference>
<accession>A0A5Q2MF40</accession>
<dbReference type="RefSeq" id="WP_153652527.1">
    <property type="nucleotide sequence ID" value="NZ_CP045737.1"/>
</dbReference>
<dbReference type="PANTHER" id="PTHR14239:SF10">
    <property type="entry name" value="REDUCTASE"/>
    <property type="match status" value="1"/>
</dbReference>
<protein>
    <submittedName>
        <fullName evidence="3">Oxidoreductase</fullName>
    </submittedName>
</protein>
<evidence type="ECO:0000256" key="1">
    <source>
        <dbReference type="ARBA" id="ARBA00023002"/>
    </source>
</evidence>
<dbReference type="GO" id="GO:0016491">
    <property type="term" value="F:oxidoreductase activity"/>
    <property type="evidence" value="ECO:0007669"/>
    <property type="project" value="UniProtKB-KW"/>
</dbReference>
<dbReference type="InterPro" id="IPR028939">
    <property type="entry name" value="P5C_Rdtase_cat_N"/>
</dbReference>
<dbReference type="Pfam" id="PF03807">
    <property type="entry name" value="F420_oxidored"/>
    <property type="match status" value="1"/>
</dbReference>
<dbReference type="PANTHER" id="PTHR14239">
    <property type="entry name" value="DUDULIN-RELATED"/>
    <property type="match status" value="1"/>
</dbReference>